<dbReference type="PANTHER" id="PTHR39165:SF1">
    <property type="entry name" value="DUF456 DOMAIN-CONTAINING PROTEIN"/>
    <property type="match status" value="1"/>
</dbReference>
<dbReference type="EMBL" id="JBHTCP010000003">
    <property type="protein sequence ID" value="MFC7370368.1"/>
    <property type="molecule type" value="Genomic_DNA"/>
</dbReference>
<keyword evidence="1" id="KW-1133">Transmembrane helix</keyword>
<accession>A0ABW2NMM2</accession>
<sequence length="160" mass="16841">MDLMYWSLIGLLFVLAFAALVFPILPGVLFLAAGFAVYGFAFSFAPFNTAFWVIQGILFVSLFAADYAGNALGVKRLGGSRAALWGSTIGLLAGPFVIPFAGILIGPFLGAALAELIVHKKGIKESAAVGIGSLLGFLGSTLIKGIVQVIMIGYFLWHVL</sequence>
<feature type="transmembrane region" description="Helical" evidence="1">
    <location>
        <begin position="89"/>
        <end position="113"/>
    </location>
</feature>
<dbReference type="InterPro" id="IPR007403">
    <property type="entry name" value="DUF456"/>
</dbReference>
<dbReference type="Pfam" id="PF04306">
    <property type="entry name" value="DUF456"/>
    <property type="match status" value="1"/>
</dbReference>
<dbReference type="PANTHER" id="PTHR39165">
    <property type="entry name" value="IG HYPOTHETICAL 17883"/>
    <property type="match status" value="1"/>
</dbReference>
<evidence type="ECO:0000256" key="1">
    <source>
        <dbReference type="SAM" id="Phobius"/>
    </source>
</evidence>
<reference evidence="3" key="1">
    <citation type="journal article" date="2019" name="Int. J. Syst. Evol. Microbiol.">
        <title>The Global Catalogue of Microorganisms (GCM) 10K type strain sequencing project: providing services to taxonomists for standard genome sequencing and annotation.</title>
        <authorList>
            <consortium name="The Broad Institute Genomics Platform"/>
            <consortium name="The Broad Institute Genome Sequencing Center for Infectious Disease"/>
            <person name="Wu L."/>
            <person name="Ma J."/>
        </authorList>
    </citation>
    <scope>NUCLEOTIDE SEQUENCE [LARGE SCALE GENOMIC DNA]</scope>
    <source>
        <strain evidence="3">NBRC 106396</strain>
    </source>
</reference>
<name>A0ABW2NMM2_9BACL</name>
<evidence type="ECO:0000313" key="2">
    <source>
        <dbReference type="EMBL" id="MFC7370368.1"/>
    </source>
</evidence>
<feature type="transmembrane region" description="Helical" evidence="1">
    <location>
        <begin position="6"/>
        <end position="38"/>
    </location>
</feature>
<keyword evidence="1" id="KW-0812">Transmembrane</keyword>
<dbReference type="RefSeq" id="WP_379745542.1">
    <property type="nucleotide sequence ID" value="NZ_JBHTCP010000003.1"/>
</dbReference>
<organism evidence="2 3">
    <name type="scientific">Fictibacillus iocasae</name>
    <dbReference type="NCBI Taxonomy" id="2715437"/>
    <lineage>
        <taxon>Bacteria</taxon>
        <taxon>Bacillati</taxon>
        <taxon>Bacillota</taxon>
        <taxon>Bacilli</taxon>
        <taxon>Bacillales</taxon>
        <taxon>Fictibacillaceae</taxon>
        <taxon>Fictibacillus</taxon>
    </lineage>
</organism>
<gene>
    <name evidence="2" type="ORF">ACFQPF_01570</name>
</gene>
<protein>
    <submittedName>
        <fullName evidence="2">DUF456 domain-containing protein</fullName>
    </submittedName>
</protein>
<proteinExistence type="predicted"/>
<comment type="caution">
    <text evidence="2">The sequence shown here is derived from an EMBL/GenBank/DDBJ whole genome shotgun (WGS) entry which is preliminary data.</text>
</comment>
<feature type="transmembrane region" description="Helical" evidence="1">
    <location>
        <begin position="134"/>
        <end position="157"/>
    </location>
</feature>
<evidence type="ECO:0000313" key="3">
    <source>
        <dbReference type="Proteomes" id="UP001596549"/>
    </source>
</evidence>
<keyword evidence="3" id="KW-1185">Reference proteome</keyword>
<dbReference type="Proteomes" id="UP001596549">
    <property type="component" value="Unassembled WGS sequence"/>
</dbReference>
<keyword evidence="1" id="KW-0472">Membrane</keyword>